<gene>
    <name evidence="1" type="ORF">OnM2_052039</name>
</gene>
<keyword evidence="2" id="KW-1185">Reference proteome</keyword>
<dbReference type="Proteomes" id="UP000286134">
    <property type="component" value="Unassembled WGS sequence"/>
</dbReference>
<sequence length="63" mass="7214">MFTSILNNSFLSMVYLPASYIISKHQALGRESLEKVARILTMRIFMFTRTAILTTETSLRIAD</sequence>
<accession>A0A420HSB1</accession>
<comment type="caution">
    <text evidence="1">The sequence shown here is derived from an EMBL/GenBank/DDBJ whole genome shotgun (WGS) entry which is preliminary data.</text>
</comment>
<protein>
    <submittedName>
        <fullName evidence="1">Uncharacterized protein</fullName>
    </submittedName>
</protein>
<proteinExistence type="predicted"/>
<evidence type="ECO:0000313" key="2">
    <source>
        <dbReference type="Proteomes" id="UP000286134"/>
    </source>
</evidence>
<name>A0A420HSB1_9PEZI</name>
<organism evidence="1 2">
    <name type="scientific">Erysiphe neolycopersici</name>
    <dbReference type="NCBI Taxonomy" id="212602"/>
    <lineage>
        <taxon>Eukaryota</taxon>
        <taxon>Fungi</taxon>
        <taxon>Dikarya</taxon>
        <taxon>Ascomycota</taxon>
        <taxon>Pezizomycotina</taxon>
        <taxon>Leotiomycetes</taxon>
        <taxon>Erysiphales</taxon>
        <taxon>Erysiphaceae</taxon>
        <taxon>Erysiphe</taxon>
    </lineage>
</organism>
<reference evidence="1 2" key="1">
    <citation type="journal article" date="2018" name="BMC Genomics">
        <title>Comparative genome analyses reveal sequence features reflecting distinct modes of host-adaptation between dicot and monocot powdery mildew.</title>
        <authorList>
            <person name="Wu Y."/>
            <person name="Ma X."/>
            <person name="Pan Z."/>
            <person name="Kale S.D."/>
            <person name="Song Y."/>
            <person name="King H."/>
            <person name="Zhang Q."/>
            <person name="Presley C."/>
            <person name="Deng X."/>
            <person name="Wei C.I."/>
            <person name="Xiao S."/>
        </authorList>
    </citation>
    <scope>NUCLEOTIDE SEQUENCE [LARGE SCALE GENOMIC DNA]</scope>
    <source>
        <strain evidence="1">UMSG2</strain>
    </source>
</reference>
<dbReference type="EMBL" id="MCFK01005211">
    <property type="protein sequence ID" value="RKF60324.1"/>
    <property type="molecule type" value="Genomic_DNA"/>
</dbReference>
<evidence type="ECO:0000313" key="1">
    <source>
        <dbReference type="EMBL" id="RKF60324.1"/>
    </source>
</evidence>
<dbReference type="AlphaFoldDB" id="A0A420HSB1"/>